<dbReference type="SUPFAM" id="SSF53623">
    <property type="entry name" value="MurD-like peptide ligases, catalytic domain"/>
    <property type="match status" value="1"/>
</dbReference>
<dbReference type="InterPro" id="IPR036565">
    <property type="entry name" value="Mur-like_cat_sf"/>
</dbReference>
<organism evidence="1 2">
    <name type="scientific">Candidatus Nealsonbacteria bacterium CG02_land_8_20_14_3_00_37_10</name>
    <dbReference type="NCBI Taxonomy" id="1974699"/>
    <lineage>
        <taxon>Bacteria</taxon>
        <taxon>Candidatus Nealsoniibacteriota</taxon>
    </lineage>
</organism>
<proteinExistence type="predicted"/>
<dbReference type="EMBL" id="PETZ01000003">
    <property type="protein sequence ID" value="PIV45382.1"/>
    <property type="molecule type" value="Genomic_DNA"/>
</dbReference>
<reference evidence="2" key="1">
    <citation type="submission" date="2017-09" db="EMBL/GenBank/DDBJ databases">
        <title>Depth-based differentiation of microbial function through sediment-hosted aquifers and enrichment of novel symbionts in the deep terrestrial subsurface.</title>
        <authorList>
            <person name="Probst A.J."/>
            <person name="Ladd B."/>
            <person name="Jarett J.K."/>
            <person name="Geller-Mcgrath D.E."/>
            <person name="Sieber C.M.K."/>
            <person name="Emerson J.B."/>
            <person name="Anantharaman K."/>
            <person name="Thomas B.C."/>
            <person name="Malmstrom R."/>
            <person name="Stieglmeier M."/>
            <person name="Klingl A."/>
            <person name="Woyke T."/>
            <person name="Ryan C.M."/>
            <person name="Banfield J.F."/>
        </authorList>
    </citation>
    <scope>NUCLEOTIDE SEQUENCE [LARGE SCALE GENOMIC DNA]</scope>
</reference>
<feature type="non-terminal residue" evidence="1">
    <location>
        <position position="1"/>
    </location>
</feature>
<sequence>FLNMNIFEKIKFLLRKPKIVVLTDNNRELVKRIAARIVGSSFRIGREVLFADDIEKIDLSSRKYLISNFDKEGFRKIKEGTPVKTLTFGFQEGADFQVTDVKINGGTNFKVNYQGKIVPIWLMGTKSPEEIYPVLAAVAIGTALGLNLIEISQILKEVDICNKKS</sequence>
<dbReference type="Gene3D" id="3.40.1190.10">
    <property type="entry name" value="Mur-like, catalytic domain"/>
    <property type="match status" value="1"/>
</dbReference>
<accession>A0A2M7DA84</accession>
<evidence type="ECO:0008006" key="3">
    <source>
        <dbReference type="Google" id="ProtNLM"/>
    </source>
</evidence>
<gene>
    <name evidence="1" type="ORF">COS25_00155</name>
</gene>
<name>A0A2M7DA84_9BACT</name>
<evidence type="ECO:0000313" key="2">
    <source>
        <dbReference type="Proteomes" id="UP000230864"/>
    </source>
</evidence>
<evidence type="ECO:0000313" key="1">
    <source>
        <dbReference type="EMBL" id="PIV45382.1"/>
    </source>
</evidence>
<protein>
    <recommendedName>
        <fullName evidence="3">Mur ligase central domain-containing protein</fullName>
    </recommendedName>
</protein>
<comment type="caution">
    <text evidence="1">The sequence shown here is derived from an EMBL/GenBank/DDBJ whole genome shotgun (WGS) entry which is preliminary data.</text>
</comment>
<dbReference type="Proteomes" id="UP000230864">
    <property type="component" value="Unassembled WGS sequence"/>
</dbReference>
<dbReference type="GO" id="GO:0005524">
    <property type="term" value="F:ATP binding"/>
    <property type="evidence" value="ECO:0007669"/>
    <property type="project" value="InterPro"/>
</dbReference>
<dbReference type="AlphaFoldDB" id="A0A2M7DA84"/>